<evidence type="ECO:0000313" key="1">
    <source>
        <dbReference type="EMBL" id="KAF5206089.1"/>
    </source>
</evidence>
<dbReference type="PANTHER" id="PTHR13617:SF14">
    <property type="entry name" value="PROTEIN ABHD18"/>
    <property type="match status" value="1"/>
</dbReference>
<dbReference type="InterPro" id="IPR029058">
    <property type="entry name" value="AB_hydrolase_fold"/>
</dbReference>
<reference evidence="1 2" key="1">
    <citation type="submission" date="2020-06" db="EMBL/GenBank/DDBJ databases">
        <title>Transcriptomic and genomic resources for Thalictrum thalictroides and T. hernandezii: Facilitating candidate gene discovery in an emerging model plant lineage.</title>
        <authorList>
            <person name="Arias T."/>
            <person name="Riano-Pachon D.M."/>
            <person name="Di Stilio V.S."/>
        </authorList>
    </citation>
    <scope>NUCLEOTIDE SEQUENCE [LARGE SCALE GENOMIC DNA]</scope>
    <source>
        <strain evidence="2">cv. WT478/WT964</strain>
        <tissue evidence="1">Leaves</tissue>
    </source>
</reference>
<comment type="caution">
    <text evidence="1">The sequence shown here is derived from an EMBL/GenBank/DDBJ whole genome shotgun (WGS) entry which is preliminary data.</text>
</comment>
<dbReference type="EMBL" id="JABWDY010003206">
    <property type="protein sequence ID" value="KAF5206089.1"/>
    <property type="molecule type" value="Genomic_DNA"/>
</dbReference>
<dbReference type="PANTHER" id="PTHR13617">
    <property type="entry name" value="PROTEIN ABHD18"/>
    <property type="match status" value="1"/>
</dbReference>
<gene>
    <name evidence="1" type="ORF">FRX31_004324</name>
</gene>
<protein>
    <submittedName>
        <fullName evidence="1">Alpha/beta hydrolase family protein</fullName>
    </submittedName>
</protein>
<dbReference type="Proteomes" id="UP000554482">
    <property type="component" value="Unassembled WGS sequence"/>
</dbReference>
<dbReference type="Pfam" id="PF09752">
    <property type="entry name" value="ABHD18"/>
    <property type="match status" value="1"/>
</dbReference>
<keyword evidence="1" id="KW-0378">Hydrolase</keyword>
<keyword evidence="2" id="KW-1185">Reference proteome</keyword>
<dbReference type="Gene3D" id="3.40.50.1820">
    <property type="entry name" value="alpha/beta hydrolase"/>
    <property type="match status" value="1"/>
</dbReference>
<evidence type="ECO:0000313" key="2">
    <source>
        <dbReference type="Proteomes" id="UP000554482"/>
    </source>
</evidence>
<dbReference type="SUPFAM" id="SSF53474">
    <property type="entry name" value="alpha/beta-Hydrolases"/>
    <property type="match status" value="1"/>
</dbReference>
<dbReference type="GO" id="GO:0016787">
    <property type="term" value="F:hydrolase activity"/>
    <property type="evidence" value="ECO:0007669"/>
    <property type="project" value="UniProtKB-KW"/>
</dbReference>
<name>A0A7J6X8X3_THATH</name>
<dbReference type="InterPro" id="IPR019149">
    <property type="entry name" value="ABHD18"/>
</dbReference>
<sequence length="160" mass="17378">MIIDCNRMHSLLAVLSFSGAGKGHPVLQLGAKFLCVSDLLLLGSATIEETQSLLHWLDIEAGFGKAGVCGLSMGGVYAAMVESLHPTPFSTLPFLSPHSAVVAFCEGILIHATAWDFSKILRSLYLLAPCDGYIPKHSVLELQRLARFKSEMGDRFILNF</sequence>
<dbReference type="AlphaFoldDB" id="A0A7J6X8X3"/>
<proteinExistence type="predicted"/>
<dbReference type="OrthoDB" id="1920145at2759"/>
<organism evidence="1 2">
    <name type="scientific">Thalictrum thalictroides</name>
    <name type="common">Rue-anemone</name>
    <name type="synonym">Anemone thalictroides</name>
    <dbReference type="NCBI Taxonomy" id="46969"/>
    <lineage>
        <taxon>Eukaryota</taxon>
        <taxon>Viridiplantae</taxon>
        <taxon>Streptophyta</taxon>
        <taxon>Embryophyta</taxon>
        <taxon>Tracheophyta</taxon>
        <taxon>Spermatophyta</taxon>
        <taxon>Magnoliopsida</taxon>
        <taxon>Ranunculales</taxon>
        <taxon>Ranunculaceae</taxon>
        <taxon>Thalictroideae</taxon>
        <taxon>Thalictrum</taxon>
    </lineage>
</organism>
<accession>A0A7J6X8X3</accession>